<evidence type="ECO:0000256" key="4">
    <source>
        <dbReference type="SAM" id="SignalP"/>
    </source>
</evidence>
<dbReference type="Proteomes" id="UP001159405">
    <property type="component" value="Unassembled WGS sequence"/>
</dbReference>
<keyword evidence="2" id="KW-1015">Disulfide bond</keyword>
<organism evidence="6 7">
    <name type="scientific">Porites lobata</name>
    <dbReference type="NCBI Taxonomy" id="104759"/>
    <lineage>
        <taxon>Eukaryota</taxon>
        <taxon>Metazoa</taxon>
        <taxon>Cnidaria</taxon>
        <taxon>Anthozoa</taxon>
        <taxon>Hexacorallia</taxon>
        <taxon>Scleractinia</taxon>
        <taxon>Fungiina</taxon>
        <taxon>Poritidae</taxon>
        <taxon>Porites</taxon>
    </lineage>
</organism>
<proteinExistence type="predicted"/>
<feature type="transmembrane region" description="Helical" evidence="3">
    <location>
        <begin position="115"/>
        <end position="133"/>
    </location>
</feature>
<keyword evidence="3" id="KW-0472">Membrane</keyword>
<reference evidence="6 7" key="1">
    <citation type="submission" date="2022-05" db="EMBL/GenBank/DDBJ databases">
        <authorList>
            <consortium name="Genoscope - CEA"/>
            <person name="William W."/>
        </authorList>
    </citation>
    <scope>NUCLEOTIDE SEQUENCE [LARGE SCALE GENOMIC DNA]</scope>
</reference>
<dbReference type="InterPro" id="IPR045860">
    <property type="entry name" value="Snake_toxin-like_sf"/>
</dbReference>
<feature type="signal peptide" evidence="4">
    <location>
        <begin position="1"/>
        <end position="22"/>
    </location>
</feature>
<evidence type="ECO:0000256" key="2">
    <source>
        <dbReference type="ARBA" id="ARBA00023157"/>
    </source>
</evidence>
<dbReference type="PANTHER" id="PTHR10036">
    <property type="entry name" value="CD59 GLYCOPROTEIN"/>
    <property type="match status" value="1"/>
</dbReference>
<dbReference type="Pfam" id="PF00021">
    <property type="entry name" value="UPAR_LY6"/>
    <property type="match status" value="1"/>
</dbReference>
<keyword evidence="7" id="KW-1185">Reference proteome</keyword>
<comment type="caution">
    <text evidence="6">The sequence shown here is derived from an EMBL/GenBank/DDBJ whole genome shotgun (WGS) entry which is preliminary data.</text>
</comment>
<gene>
    <name evidence="6" type="ORF">PLOB_00048156</name>
</gene>
<accession>A0ABN8N231</accession>
<keyword evidence="3" id="KW-0812">Transmembrane</keyword>
<dbReference type="SUPFAM" id="SSF57302">
    <property type="entry name" value="Snake toxin-like"/>
    <property type="match status" value="1"/>
</dbReference>
<name>A0ABN8N231_9CNID</name>
<protein>
    <recommendedName>
        <fullName evidence="5">UPAR/Ly6 domain-containing protein</fullName>
    </recommendedName>
</protein>
<keyword evidence="3" id="KW-1133">Transmembrane helix</keyword>
<dbReference type="InterPro" id="IPR016054">
    <property type="entry name" value="LY6_UPA_recep-like"/>
</dbReference>
<dbReference type="CDD" id="cd00117">
    <property type="entry name" value="TFP"/>
    <property type="match status" value="1"/>
</dbReference>
<dbReference type="Gene3D" id="2.10.60.10">
    <property type="entry name" value="CD59"/>
    <property type="match status" value="1"/>
</dbReference>
<dbReference type="SMART" id="SM00134">
    <property type="entry name" value="LU"/>
    <property type="match status" value="1"/>
</dbReference>
<sequence>MNYLASIAAFVFVLSCISMGYGLKCKSCMVDGGWDECKNYTDVMTCPAGQDRCAKAKAEALVGSKTYTYYVKSCAFDKECKEKDCSRIGQRIPNFKKIIKCNVACCKTDLCNDGAGISMVSGFTLFICALVALTRSKVSKD</sequence>
<feature type="domain" description="UPAR/Ly6" evidence="5">
    <location>
        <begin position="23"/>
        <end position="120"/>
    </location>
</feature>
<evidence type="ECO:0000313" key="6">
    <source>
        <dbReference type="EMBL" id="CAH3041267.1"/>
    </source>
</evidence>
<evidence type="ECO:0000259" key="5">
    <source>
        <dbReference type="SMART" id="SM00134"/>
    </source>
</evidence>
<evidence type="ECO:0000256" key="3">
    <source>
        <dbReference type="SAM" id="Phobius"/>
    </source>
</evidence>
<evidence type="ECO:0000256" key="1">
    <source>
        <dbReference type="ARBA" id="ARBA00022729"/>
    </source>
</evidence>
<evidence type="ECO:0000313" key="7">
    <source>
        <dbReference type="Proteomes" id="UP001159405"/>
    </source>
</evidence>
<keyword evidence="1 4" id="KW-0732">Signal</keyword>
<dbReference type="EMBL" id="CALNXK010000009">
    <property type="protein sequence ID" value="CAH3041267.1"/>
    <property type="molecule type" value="Genomic_DNA"/>
</dbReference>
<feature type="chain" id="PRO_5047245269" description="UPAR/Ly6 domain-containing protein" evidence="4">
    <location>
        <begin position="23"/>
        <end position="141"/>
    </location>
</feature>